<proteinExistence type="predicted"/>
<evidence type="ECO:0000313" key="2">
    <source>
        <dbReference type="EMBL" id="GFA92225.1"/>
    </source>
</evidence>
<name>A0A699KFI4_TANCI</name>
<comment type="caution">
    <text evidence="2">The sequence shown here is derived from an EMBL/GenBank/DDBJ whole genome shotgun (WGS) entry which is preliminary data.</text>
</comment>
<protein>
    <submittedName>
        <fullName evidence="2">Uncharacterized protein</fullName>
    </submittedName>
</protein>
<evidence type="ECO:0000256" key="1">
    <source>
        <dbReference type="SAM" id="SignalP"/>
    </source>
</evidence>
<gene>
    <name evidence="2" type="ORF">Tci_664197</name>
</gene>
<keyword evidence="1" id="KW-0732">Signal</keyword>
<feature type="signal peptide" evidence="1">
    <location>
        <begin position="1"/>
        <end position="23"/>
    </location>
</feature>
<dbReference type="EMBL" id="BKCJ010514782">
    <property type="protein sequence ID" value="GFA92225.1"/>
    <property type="molecule type" value="Genomic_DNA"/>
</dbReference>
<accession>A0A699KFI4</accession>
<organism evidence="2">
    <name type="scientific">Tanacetum cinerariifolium</name>
    <name type="common">Dalmatian daisy</name>
    <name type="synonym">Chrysanthemum cinerariifolium</name>
    <dbReference type="NCBI Taxonomy" id="118510"/>
    <lineage>
        <taxon>Eukaryota</taxon>
        <taxon>Viridiplantae</taxon>
        <taxon>Streptophyta</taxon>
        <taxon>Embryophyta</taxon>
        <taxon>Tracheophyta</taxon>
        <taxon>Spermatophyta</taxon>
        <taxon>Magnoliopsida</taxon>
        <taxon>eudicotyledons</taxon>
        <taxon>Gunneridae</taxon>
        <taxon>Pentapetalae</taxon>
        <taxon>asterids</taxon>
        <taxon>campanulids</taxon>
        <taxon>Asterales</taxon>
        <taxon>Asteraceae</taxon>
        <taxon>Asteroideae</taxon>
        <taxon>Anthemideae</taxon>
        <taxon>Anthemidinae</taxon>
        <taxon>Tanacetum</taxon>
    </lineage>
</organism>
<feature type="chain" id="PRO_5025368425" evidence="1">
    <location>
        <begin position="24"/>
        <end position="183"/>
    </location>
</feature>
<sequence length="183" mass="21057">WDVRVTILAFLGSLEVFLEMSYARRQDIKDIGLMADLNVARIINRPTVIFISRLAGTRHISRYKDDAGPFLRQYLGCLDTGLCSILRVPDIWNSHISMCVFCYGITQEFFDKCHENEDVHVFLLQGGKAWFYKGFDQLVIGLVWTLSRFTISSWFVVPCSALVLLLEPFLDMGWLMDSYLIEG</sequence>
<reference evidence="2" key="1">
    <citation type="journal article" date="2019" name="Sci. Rep.">
        <title>Draft genome of Tanacetum cinerariifolium, the natural source of mosquito coil.</title>
        <authorList>
            <person name="Yamashiro T."/>
            <person name="Shiraishi A."/>
            <person name="Satake H."/>
            <person name="Nakayama K."/>
        </authorList>
    </citation>
    <scope>NUCLEOTIDE SEQUENCE</scope>
</reference>
<feature type="non-terminal residue" evidence="2">
    <location>
        <position position="183"/>
    </location>
</feature>
<dbReference type="AlphaFoldDB" id="A0A699KFI4"/>
<feature type="non-terminal residue" evidence="2">
    <location>
        <position position="1"/>
    </location>
</feature>